<protein>
    <recommendedName>
        <fullName evidence="1">NAD-dependent epimerase/dehydratase domain-containing protein</fullName>
    </recommendedName>
</protein>
<proteinExistence type="predicted"/>
<sequence length="41" mass="4473">MIILVTGGTGFIGSPLCTALIKMGHYVMCLDNNFSGFMKKY</sequence>
<reference evidence="2" key="1">
    <citation type="journal article" date="2020" name="Nature">
        <title>Giant virus diversity and host interactions through global metagenomics.</title>
        <authorList>
            <person name="Schulz F."/>
            <person name="Roux S."/>
            <person name="Paez-Espino D."/>
            <person name="Jungbluth S."/>
            <person name="Walsh D.A."/>
            <person name="Denef V.J."/>
            <person name="McMahon K.D."/>
            <person name="Konstantinidis K.T."/>
            <person name="Eloe-Fadrosh E.A."/>
            <person name="Kyrpides N.C."/>
            <person name="Woyke T."/>
        </authorList>
    </citation>
    <scope>NUCLEOTIDE SEQUENCE</scope>
    <source>
        <strain evidence="2">GVMAG-M-3300025860-20</strain>
    </source>
</reference>
<dbReference type="AlphaFoldDB" id="A0A6C0J8E7"/>
<evidence type="ECO:0000313" key="2">
    <source>
        <dbReference type="EMBL" id="QHU00777.1"/>
    </source>
</evidence>
<feature type="domain" description="NAD-dependent epimerase/dehydratase" evidence="1">
    <location>
        <begin position="3"/>
        <end position="33"/>
    </location>
</feature>
<dbReference type="InterPro" id="IPR036291">
    <property type="entry name" value="NAD(P)-bd_dom_sf"/>
</dbReference>
<dbReference type="InterPro" id="IPR001509">
    <property type="entry name" value="Epimerase_deHydtase"/>
</dbReference>
<dbReference type="Gene3D" id="3.40.50.720">
    <property type="entry name" value="NAD(P)-binding Rossmann-like Domain"/>
    <property type="match status" value="1"/>
</dbReference>
<dbReference type="SUPFAM" id="SSF51735">
    <property type="entry name" value="NAD(P)-binding Rossmann-fold domains"/>
    <property type="match status" value="1"/>
</dbReference>
<name>A0A6C0J8E7_9ZZZZ</name>
<dbReference type="Pfam" id="PF01370">
    <property type="entry name" value="Epimerase"/>
    <property type="match status" value="1"/>
</dbReference>
<organism evidence="2">
    <name type="scientific">viral metagenome</name>
    <dbReference type="NCBI Taxonomy" id="1070528"/>
    <lineage>
        <taxon>unclassified sequences</taxon>
        <taxon>metagenomes</taxon>
        <taxon>organismal metagenomes</taxon>
    </lineage>
</organism>
<accession>A0A6C0J8E7</accession>
<dbReference type="EMBL" id="MN740329">
    <property type="protein sequence ID" value="QHU00777.1"/>
    <property type="molecule type" value="Genomic_DNA"/>
</dbReference>
<evidence type="ECO:0000259" key="1">
    <source>
        <dbReference type="Pfam" id="PF01370"/>
    </source>
</evidence>